<keyword evidence="1" id="KW-0812">Transmembrane</keyword>
<reference evidence="2" key="1">
    <citation type="journal article" date="2020" name="Nature">
        <title>Giant virus diversity and host interactions through global metagenomics.</title>
        <authorList>
            <person name="Schulz F."/>
            <person name="Roux S."/>
            <person name="Paez-Espino D."/>
            <person name="Jungbluth S."/>
            <person name="Walsh D.A."/>
            <person name="Denef V.J."/>
            <person name="McMahon K.D."/>
            <person name="Konstantinidis K.T."/>
            <person name="Eloe-Fadrosh E.A."/>
            <person name="Kyrpides N.C."/>
            <person name="Woyke T."/>
        </authorList>
    </citation>
    <scope>NUCLEOTIDE SEQUENCE</scope>
    <source>
        <strain evidence="2">GVMAG-S-3300012919-55</strain>
    </source>
</reference>
<accession>A0A6C0KKM2</accession>
<keyword evidence="1" id="KW-0472">Membrane</keyword>
<dbReference type="EMBL" id="MN740918">
    <property type="protein sequence ID" value="QHU17833.1"/>
    <property type="molecule type" value="Genomic_DNA"/>
</dbReference>
<feature type="transmembrane region" description="Helical" evidence="1">
    <location>
        <begin position="99"/>
        <end position="118"/>
    </location>
</feature>
<name>A0A6C0KKM2_9ZZZZ</name>
<evidence type="ECO:0000313" key="2">
    <source>
        <dbReference type="EMBL" id="QHU17833.1"/>
    </source>
</evidence>
<organism evidence="2">
    <name type="scientific">viral metagenome</name>
    <dbReference type="NCBI Taxonomy" id="1070528"/>
    <lineage>
        <taxon>unclassified sequences</taxon>
        <taxon>metagenomes</taxon>
        <taxon>organismal metagenomes</taxon>
    </lineage>
</organism>
<proteinExistence type="predicted"/>
<sequence>MNNNTKIFYLLSFIIIIHLCSSCKKTQEGLLAEAIQPILEAKKDKNNISGNISSFIYSDTKSANDDSEFLGLLVYSFFKLVLTIIVLPPVLILLCIGGIVYGGPLIVSAVVSFSRWFFGTPN</sequence>
<dbReference type="AlphaFoldDB" id="A0A6C0KKM2"/>
<feature type="transmembrane region" description="Helical" evidence="1">
    <location>
        <begin position="69"/>
        <end position="92"/>
    </location>
</feature>
<keyword evidence="1" id="KW-1133">Transmembrane helix</keyword>
<evidence type="ECO:0000256" key="1">
    <source>
        <dbReference type="SAM" id="Phobius"/>
    </source>
</evidence>
<protein>
    <submittedName>
        <fullName evidence="2">Uncharacterized protein</fullName>
    </submittedName>
</protein>